<name>A0A512PEK1_9CELL</name>
<dbReference type="Proteomes" id="UP000321798">
    <property type="component" value="Unassembled WGS sequence"/>
</dbReference>
<sequence>MRTHPQPAAGSRSAWHLLTHPRAIWTAPSQPQREADLGAVLAGGSRTVACFLSADFGPYPRRLRQGVLRVELPTAAWRPFWSLRRQDLALPADLVVAGVRDASASDRGPKDWLFQVVVARCPEGTLTMAVPTADVAMVTRYLSAT</sequence>
<reference evidence="1 2" key="1">
    <citation type="submission" date="2019-07" db="EMBL/GenBank/DDBJ databases">
        <title>Whole genome shotgun sequence of Cellulomonas soli NBRC 109434.</title>
        <authorList>
            <person name="Hosoyama A."/>
            <person name="Uohara A."/>
            <person name="Ohji S."/>
            <person name="Ichikawa N."/>
        </authorList>
    </citation>
    <scope>NUCLEOTIDE SEQUENCE [LARGE SCALE GENOMIC DNA]</scope>
    <source>
        <strain evidence="1 2">NBRC 109434</strain>
    </source>
</reference>
<protein>
    <submittedName>
        <fullName evidence="1">Uncharacterized protein</fullName>
    </submittedName>
</protein>
<comment type="caution">
    <text evidence="1">The sequence shown here is derived from an EMBL/GenBank/DDBJ whole genome shotgun (WGS) entry which is preliminary data.</text>
</comment>
<dbReference type="RefSeq" id="WP_146953325.1">
    <property type="nucleotide sequence ID" value="NZ_BAABBJ010000007.1"/>
</dbReference>
<gene>
    <name evidence="1" type="ORF">CSO01_22870</name>
</gene>
<evidence type="ECO:0000313" key="2">
    <source>
        <dbReference type="Proteomes" id="UP000321798"/>
    </source>
</evidence>
<keyword evidence="2" id="KW-1185">Reference proteome</keyword>
<dbReference type="AlphaFoldDB" id="A0A512PEK1"/>
<organism evidence="1 2">
    <name type="scientific">Cellulomonas soli</name>
    <dbReference type="NCBI Taxonomy" id="931535"/>
    <lineage>
        <taxon>Bacteria</taxon>
        <taxon>Bacillati</taxon>
        <taxon>Actinomycetota</taxon>
        <taxon>Actinomycetes</taxon>
        <taxon>Micrococcales</taxon>
        <taxon>Cellulomonadaceae</taxon>
        <taxon>Cellulomonas</taxon>
    </lineage>
</organism>
<dbReference type="EMBL" id="BKAL01000007">
    <property type="protein sequence ID" value="GEP69572.1"/>
    <property type="molecule type" value="Genomic_DNA"/>
</dbReference>
<evidence type="ECO:0000313" key="1">
    <source>
        <dbReference type="EMBL" id="GEP69572.1"/>
    </source>
</evidence>
<proteinExistence type="predicted"/>
<accession>A0A512PEK1</accession>